<dbReference type="GO" id="GO:0005507">
    <property type="term" value="F:copper ion binding"/>
    <property type="evidence" value="ECO:0007669"/>
    <property type="project" value="InterPro"/>
</dbReference>
<sequence>MSNVTVKGMSCQHCVASVTQALEALEGVGDVRVDLDSGVAEYTEEKPVEPEAVRKAIESIGFDVED</sequence>
<keyword evidence="4" id="KW-1185">Reference proteome</keyword>
<dbReference type="Pfam" id="PF00403">
    <property type="entry name" value="HMA"/>
    <property type="match status" value="1"/>
</dbReference>
<dbReference type="InterPro" id="IPR006121">
    <property type="entry name" value="HMA_dom"/>
</dbReference>
<dbReference type="Proteomes" id="UP000438699">
    <property type="component" value="Unassembled WGS sequence"/>
</dbReference>
<dbReference type="Gene3D" id="3.30.70.100">
    <property type="match status" value="1"/>
</dbReference>
<protein>
    <submittedName>
        <fullName evidence="3">Heavy-metal-associated domain-containing protein</fullName>
    </submittedName>
</protein>
<proteinExistence type="predicted"/>
<gene>
    <name evidence="3" type="ORF">F8A88_00465</name>
</gene>
<dbReference type="InterPro" id="IPR000428">
    <property type="entry name" value="Cu-bd"/>
</dbReference>
<dbReference type="PROSITE" id="PS50846">
    <property type="entry name" value="HMA_2"/>
    <property type="match status" value="1"/>
</dbReference>
<dbReference type="PRINTS" id="PR00944">
    <property type="entry name" value="CUEXPORT"/>
</dbReference>
<dbReference type="SUPFAM" id="SSF55008">
    <property type="entry name" value="HMA, heavy metal-associated domain"/>
    <property type="match status" value="1"/>
</dbReference>
<dbReference type="OrthoDB" id="9801832at2"/>
<dbReference type="AlphaFoldDB" id="A0A6N6N4B2"/>
<comment type="caution">
    <text evidence="3">The sequence shown here is derived from an EMBL/GenBank/DDBJ whole genome shotgun (WGS) entry which is preliminary data.</text>
</comment>
<dbReference type="CDD" id="cd00371">
    <property type="entry name" value="HMA"/>
    <property type="match status" value="1"/>
</dbReference>
<evidence type="ECO:0000313" key="4">
    <source>
        <dbReference type="Proteomes" id="UP000438699"/>
    </source>
</evidence>
<reference evidence="3 4" key="1">
    <citation type="journal article" date="2017" name="Int. J. Syst. Evol. Microbiol.">
        <title>Desulfovibrio senegalensis sp. nov., a mesophilic sulfate reducer isolated from marine sediment.</title>
        <authorList>
            <person name="Thioye A."/>
            <person name="Gam Z.B.A."/>
            <person name="Mbengue M."/>
            <person name="Cayol J.L."/>
            <person name="Joseph-Bartoli M."/>
            <person name="Toure-Kane C."/>
            <person name="Labat M."/>
        </authorList>
    </citation>
    <scope>NUCLEOTIDE SEQUENCE [LARGE SCALE GENOMIC DNA]</scope>
    <source>
        <strain evidence="3 4">DSM 101509</strain>
    </source>
</reference>
<evidence type="ECO:0000313" key="3">
    <source>
        <dbReference type="EMBL" id="KAB1442783.1"/>
    </source>
</evidence>
<accession>A0A6N6N4B2</accession>
<keyword evidence="1" id="KW-0479">Metal-binding</keyword>
<feature type="domain" description="HMA" evidence="2">
    <location>
        <begin position="1"/>
        <end position="65"/>
    </location>
</feature>
<dbReference type="FunFam" id="3.30.70.100:FF:000001">
    <property type="entry name" value="ATPase copper transporting beta"/>
    <property type="match status" value="1"/>
</dbReference>
<name>A0A6N6N4B2_9BACT</name>
<dbReference type="PROSITE" id="PS01047">
    <property type="entry name" value="HMA_1"/>
    <property type="match status" value="1"/>
</dbReference>
<organism evidence="3 4">
    <name type="scientific">Pseudodesulfovibrio senegalensis</name>
    <dbReference type="NCBI Taxonomy" id="1721087"/>
    <lineage>
        <taxon>Bacteria</taxon>
        <taxon>Pseudomonadati</taxon>
        <taxon>Thermodesulfobacteriota</taxon>
        <taxon>Desulfovibrionia</taxon>
        <taxon>Desulfovibrionales</taxon>
        <taxon>Desulfovibrionaceae</taxon>
    </lineage>
</organism>
<dbReference type="EMBL" id="WAIE01000001">
    <property type="protein sequence ID" value="KAB1442783.1"/>
    <property type="molecule type" value="Genomic_DNA"/>
</dbReference>
<dbReference type="InterPro" id="IPR036163">
    <property type="entry name" value="HMA_dom_sf"/>
</dbReference>
<evidence type="ECO:0000259" key="2">
    <source>
        <dbReference type="PROSITE" id="PS50846"/>
    </source>
</evidence>
<dbReference type="InterPro" id="IPR017969">
    <property type="entry name" value="Heavy-metal-associated_CS"/>
</dbReference>
<evidence type="ECO:0000256" key="1">
    <source>
        <dbReference type="ARBA" id="ARBA00022723"/>
    </source>
</evidence>
<dbReference type="GO" id="GO:0006825">
    <property type="term" value="P:copper ion transport"/>
    <property type="evidence" value="ECO:0007669"/>
    <property type="project" value="InterPro"/>
</dbReference>
<dbReference type="RefSeq" id="WP_151148974.1">
    <property type="nucleotide sequence ID" value="NZ_WAIE01000001.1"/>
</dbReference>